<feature type="domain" description="DUF234" evidence="2">
    <location>
        <begin position="311"/>
        <end position="409"/>
    </location>
</feature>
<comment type="caution">
    <text evidence="3">The sequence shown here is derived from an EMBL/GenBank/DDBJ whole genome shotgun (WGS) entry which is preliminary data.</text>
</comment>
<keyword evidence="3" id="KW-0067">ATP-binding</keyword>
<dbReference type="EMBL" id="RHJS01000002">
    <property type="protein sequence ID" value="RRK34841.1"/>
    <property type="molecule type" value="Genomic_DNA"/>
</dbReference>
<evidence type="ECO:0000313" key="4">
    <source>
        <dbReference type="Proteomes" id="UP000274920"/>
    </source>
</evidence>
<name>A0A426DQ51_9FIRM</name>
<evidence type="ECO:0000259" key="1">
    <source>
        <dbReference type="Pfam" id="PF01637"/>
    </source>
</evidence>
<keyword evidence="3" id="KW-0547">Nucleotide-binding</keyword>
<proteinExistence type="predicted"/>
<evidence type="ECO:0000313" key="3">
    <source>
        <dbReference type="EMBL" id="RRK34841.1"/>
    </source>
</evidence>
<reference evidence="3" key="1">
    <citation type="submission" date="2018-10" db="EMBL/GenBank/DDBJ databases">
        <title>Schaedlerella arabinophila gen. nov. sp. nov., isolated from the mouse intestinal tract and comparative analysis with the genome of the closely related altered Schaedler flora strain ASF502.</title>
        <authorList>
            <person name="Miyake S."/>
            <person name="Soh M."/>
            <person name="Seedorf H."/>
        </authorList>
    </citation>
    <scope>NUCLEOTIDE SEQUENCE [LARGE SCALE GENOMIC DNA]</scope>
    <source>
        <strain evidence="3">DSM 106076</strain>
    </source>
</reference>
<accession>A0A426DQ51</accession>
<dbReference type="InterPro" id="IPR011579">
    <property type="entry name" value="ATPase_dom"/>
</dbReference>
<dbReference type="RefSeq" id="WP_125130032.1">
    <property type="nucleotide sequence ID" value="NZ_RHJS01000002.1"/>
</dbReference>
<feature type="domain" description="ATPase" evidence="1">
    <location>
        <begin position="2"/>
        <end position="204"/>
    </location>
</feature>
<dbReference type="Pfam" id="PF03008">
    <property type="entry name" value="DUF234"/>
    <property type="match status" value="1"/>
</dbReference>
<dbReference type="Pfam" id="PF01637">
    <property type="entry name" value="ATPase_2"/>
    <property type="match status" value="1"/>
</dbReference>
<dbReference type="InterPro" id="IPR027417">
    <property type="entry name" value="P-loop_NTPase"/>
</dbReference>
<dbReference type="GO" id="GO:0005524">
    <property type="term" value="F:ATP binding"/>
    <property type="evidence" value="ECO:0007669"/>
    <property type="project" value="UniProtKB-KW"/>
</dbReference>
<dbReference type="PANTHER" id="PTHR34704:SF1">
    <property type="entry name" value="ATPASE"/>
    <property type="match status" value="1"/>
</dbReference>
<protein>
    <submittedName>
        <fullName evidence="3">ATP-binding protein</fullName>
    </submittedName>
</protein>
<dbReference type="Proteomes" id="UP000274920">
    <property type="component" value="Unassembled WGS sequence"/>
</dbReference>
<sequence length="465" mass="53894">MFIGRERETKTLEKLYRSDVFEFVVIYGRRRVGKTTLISEFIKDKKAVFYPGIDSNEKQNLEILSASILSVFTGTEVGSVFRDFHEALELIYRMSKEERLILVIDEYPYLANCYGGISSLLASFIDHKFLESKLMLILCGSSLSFMENQVLGYQSPLYGRRTAQMKIRPFTFAECSRYYRHFDRQELALAYGVTGGIPLYMSKLDDRKSMEDNIRDNFFDTSAYLFEEPGNLIKQECREPMQYNAVIKAIATGSSKISEISGASGLNDTGATSNYISKLMSLGIIEKEFPYKMEHSRKTIYKLSDSMFQFWYRFVPANLSLIGQGAGDRVYQRVEKQIPAYMGFVFEEICKQYLWQENLKGKLPVEFTDMGRWWGNDPVEKRQTEIDILADNEEGEAIFGECKWRNELTSEAELKELQHQSTLFHYKKNVLILFSKSGFTDGCRELADKRGDVLLIRFEDMEWEK</sequence>
<gene>
    <name evidence="3" type="ORF">EBB54_28505</name>
</gene>
<keyword evidence="4" id="KW-1185">Reference proteome</keyword>
<dbReference type="SUPFAM" id="SSF52540">
    <property type="entry name" value="P-loop containing nucleoside triphosphate hydrolases"/>
    <property type="match status" value="1"/>
</dbReference>
<dbReference type="Gene3D" id="3.40.50.300">
    <property type="entry name" value="P-loop containing nucleotide triphosphate hydrolases"/>
    <property type="match status" value="1"/>
</dbReference>
<dbReference type="InterPro" id="IPR004256">
    <property type="entry name" value="DUF234"/>
</dbReference>
<dbReference type="PANTHER" id="PTHR34704">
    <property type="entry name" value="ATPASE"/>
    <property type="match status" value="1"/>
</dbReference>
<dbReference type="SUPFAM" id="SSF52980">
    <property type="entry name" value="Restriction endonuclease-like"/>
    <property type="match status" value="1"/>
</dbReference>
<organism evidence="3 4">
    <name type="scientific">Schaedlerella arabinosiphila</name>
    <dbReference type="NCBI Taxonomy" id="2044587"/>
    <lineage>
        <taxon>Bacteria</taxon>
        <taxon>Bacillati</taxon>
        <taxon>Bacillota</taxon>
        <taxon>Clostridia</taxon>
        <taxon>Lachnospirales</taxon>
        <taxon>Lachnospiraceae</taxon>
        <taxon>Schaedlerella</taxon>
    </lineage>
</organism>
<dbReference type="InterPro" id="IPR011335">
    <property type="entry name" value="Restrct_endonuc-II-like"/>
</dbReference>
<evidence type="ECO:0000259" key="2">
    <source>
        <dbReference type="Pfam" id="PF03008"/>
    </source>
</evidence>
<dbReference type="AlphaFoldDB" id="A0A426DQ51"/>